<dbReference type="Gene3D" id="2.60.40.10">
    <property type="entry name" value="Immunoglobulins"/>
    <property type="match status" value="1"/>
</dbReference>
<dbReference type="Pfam" id="PF07686">
    <property type="entry name" value="V-set"/>
    <property type="match status" value="1"/>
</dbReference>
<dbReference type="InterPro" id="IPR013106">
    <property type="entry name" value="Ig_V-set"/>
</dbReference>
<dbReference type="GO" id="GO:0007166">
    <property type="term" value="P:cell surface receptor signaling pathway"/>
    <property type="evidence" value="ECO:0007669"/>
    <property type="project" value="TreeGrafter"/>
</dbReference>
<proteinExistence type="predicted"/>
<feature type="domain" description="Ig-like" evidence="5">
    <location>
        <begin position="25"/>
        <end position="125"/>
    </location>
</feature>
<dbReference type="GO" id="GO:0005886">
    <property type="term" value="C:plasma membrane"/>
    <property type="evidence" value="ECO:0007669"/>
    <property type="project" value="TreeGrafter"/>
</dbReference>
<evidence type="ECO:0000256" key="2">
    <source>
        <dbReference type="ARBA" id="ARBA00022859"/>
    </source>
</evidence>
<dbReference type="SUPFAM" id="SSF48726">
    <property type="entry name" value="Immunoglobulin"/>
    <property type="match status" value="1"/>
</dbReference>
<evidence type="ECO:0000256" key="1">
    <source>
        <dbReference type="ARBA" id="ARBA00022729"/>
    </source>
</evidence>
<organism evidence="6">
    <name type="scientific">Castor canadensis</name>
    <name type="common">American beaver</name>
    <dbReference type="NCBI Taxonomy" id="51338"/>
    <lineage>
        <taxon>Eukaryota</taxon>
        <taxon>Metazoa</taxon>
        <taxon>Chordata</taxon>
        <taxon>Craniata</taxon>
        <taxon>Vertebrata</taxon>
        <taxon>Euteleostomi</taxon>
        <taxon>Mammalia</taxon>
        <taxon>Eutheria</taxon>
        <taxon>Euarchontoglires</taxon>
        <taxon>Glires</taxon>
        <taxon>Rodentia</taxon>
        <taxon>Castorimorpha</taxon>
        <taxon>Castoridae</taxon>
        <taxon>Castor</taxon>
    </lineage>
</organism>
<dbReference type="InterPro" id="IPR013783">
    <property type="entry name" value="Ig-like_fold"/>
</dbReference>
<keyword evidence="1" id="KW-0732">Signal</keyword>
<keyword evidence="2" id="KW-0391">Immunity</keyword>
<dbReference type="InterPro" id="IPR036179">
    <property type="entry name" value="Ig-like_dom_sf"/>
</dbReference>
<reference evidence="6" key="1">
    <citation type="submission" date="2023-09" db="UniProtKB">
        <authorList>
            <consortium name="Ensembl"/>
        </authorList>
    </citation>
    <scope>IDENTIFICATION</scope>
</reference>
<dbReference type="PANTHER" id="PTHR23268:SF40">
    <property type="entry name" value="T CELL RECEPTOR BETA VARIABLE 4-1"/>
    <property type="match status" value="1"/>
</dbReference>
<evidence type="ECO:0000256" key="4">
    <source>
        <dbReference type="ARBA" id="ARBA00023319"/>
    </source>
</evidence>
<accession>A0A8C0WT66</accession>
<keyword evidence="3" id="KW-1064">Adaptive immunity</keyword>
<dbReference type="SMART" id="SM00406">
    <property type="entry name" value="IGv"/>
    <property type="match status" value="1"/>
</dbReference>
<keyword evidence="4" id="KW-0393">Immunoglobulin domain</keyword>
<dbReference type="InterPro" id="IPR007110">
    <property type="entry name" value="Ig-like_dom"/>
</dbReference>
<evidence type="ECO:0000313" key="6">
    <source>
        <dbReference type="Ensembl" id="ENSCCNP00000014697.1"/>
    </source>
</evidence>
<evidence type="ECO:0000259" key="5">
    <source>
        <dbReference type="PROSITE" id="PS50835"/>
    </source>
</evidence>
<sequence>ILLFIHRLLGHSCFTDSKICHHTVPMDSRIIQTPRYLSMGTSNKKSLKCEQHLGHNAMYWYKQNANKSPELMFLYNFKKLVQNESVPSRFSPDCSDSSLLFLHMAFLEPKDSATYLCASSQDTAL</sequence>
<dbReference type="PANTHER" id="PTHR23268">
    <property type="entry name" value="T-CELL RECEPTOR BETA CHAIN"/>
    <property type="match status" value="1"/>
</dbReference>
<dbReference type="GO" id="GO:0002250">
    <property type="term" value="P:adaptive immune response"/>
    <property type="evidence" value="ECO:0007669"/>
    <property type="project" value="UniProtKB-KW"/>
</dbReference>
<dbReference type="PROSITE" id="PS50835">
    <property type="entry name" value="IG_LIKE"/>
    <property type="match status" value="1"/>
</dbReference>
<dbReference type="AlphaFoldDB" id="A0A8C0WT66"/>
<protein>
    <recommendedName>
        <fullName evidence="5">Ig-like domain-containing protein</fullName>
    </recommendedName>
</protein>
<evidence type="ECO:0000256" key="3">
    <source>
        <dbReference type="ARBA" id="ARBA00023130"/>
    </source>
</evidence>
<dbReference type="Ensembl" id="ENSCCNT00000019249.1">
    <property type="protein sequence ID" value="ENSCCNP00000014697.1"/>
    <property type="gene ID" value="ENSCCNG00000015173.1"/>
</dbReference>
<dbReference type="InterPro" id="IPR050413">
    <property type="entry name" value="TCR_beta_variable"/>
</dbReference>
<name>A0A8C0WT66_CASCN</name>